<dbReference type="PROSITE" id="PS51482">
    <property type="entry name" value="DEGV"/>
    <property type="match status" value="1"/>
</dbReference>
<comment type="function">
    <text evidence="1">May bind long-chain fatty acids, such as palmitate, and may play a role in lipid transport or fatty acid metabolism.</text>
</comment>
<dbReference type="NCBIfam" id="TIGR00762">
    <property type="entry name" value="DegV"/>
    <property type="match status" value="1"/>
</dbReference>
<sequence>MQKIALITDSTCDITKDLIEKYNIHVIPFRIIYSNREYRDGVDISAEEVYLNLENEVPTTSLPSLLDMENLFDKLEGEGYTHAIAVTVSSGLSGMFNALRLVSLERENIKCHVFDSKTISLAEGGIVLKCAEMLKENKSFEEIIEALPKLRDRMECYMVMATLKYLKKGGRIGKISGTIAEALNLKPVIRVNEEGVYDTHDKVRGRKQSIKRLIEIVSKFEKPGEVYVVHGGAEEEMKFLADQLQALPNVKSVLLGGNTTPVCGVHSGPGLLGFAYLVEE</sequence>
<keyword evidence="2" id="KW-0446">Lipid-binding</keyword>
<dbReference type="PANTHER" id="PTHR33434">
    <property type="entry name" value="DEGV DOMAIN-CONTAINING PROTEIN DR_1986-RELATED"/>
    <property type="match status" value="1"/>
</dbReference>
<evidence type="ECO:0000313" key="4">
    <source>
        <dbReference type="Proteomes" id="UP000184526"/>
    </source>
</evidence>
<dbReference type="GO" id="GO:0008289">
    <property type="term" value="F:lipid binding"/>
    <property type="evidence" value="ECO:0007669"/>
    <property type="project" value="UniProtKB-KW"/>
</dbReference>
<dbReference type="PANTHER" id="PTHR33434:SF3">
    <property type="entry name" value="DEGV DOMAIN-CONTAINING PROTEIN YITS"/>
    <property type="match status" value="1"/>
</dbReference>
<keyword evidence="4" id="KW-1185">Reference proteome</keyword>
<evidence type="ECO:0000313" key="3">
    <source>
        <dbReference type="EMBL" id="SHH91947.1"/>
    </source>
</evidence>
<dbReference type="InterPro" id="IPR043168">
    <property type="entry name" value="DegV_C"/>
</dbReference>
<dbReference type="Proteomes" id="UP000184526">
    <property type="component" value="Unassembled WGS sequence"/>
</dbReference>
<dbReference type="RefSeq" id="WP_072831802.1">
    <property type="nucleotide sequence ID" value="NZ_FQXP01000006.1"/>
</dbReference>
<dbReference type="Gene3D" id="3.40.50.10170">
    <property type="match status" value="1"/>
</dbReference>
<dbReference type="SUPFAM" id="SSF82549">
    <property type="entry name" value="DAK1/DegV-like"/>
    <property type="match status" value="1"/>
</dbReference>
<evidence type="ECO:0000256" key="1">
    <source>
        <dbReference type="ARBA" id="ARBA00003238"/>
    </source>
</evidence>
<dbReference type="STRING" id="1121306.SAMN02745196_01924"/>
<dbReference type="OrthoDB" id="9781230at2"/>
<proteinExistence type="predicted"/>
<dbReference type="AlphaFoldDB" id="A0A1M5WWH8"/>
<dbReference type="InterPro" id="IPR050270">
    <property type="entry name" value="DegV_domain_contain"/>
</dbReference>
<protein>
    <submittedName>
        <fullName evidence="3">EDD domain protein, DegV family</fullName>
    </submittedName>
</protein>
<dbReference type="Gene3D" id="3.30.1180.10">
    <property type="match status" value="1"/>
</dbReference>
<dbReference type="Pfam" id="PF02645">
    <property type="entry name" value="DegV"/>
    <property type="match status" value="1"/>
</dbReference>
<organism evidence="3 4">
    <name type="scientific">Clostridium collagenovorans DSM 3089</name>
    <dbReference type="NCBI Taxonomy" id="1121306"/>
    <lineage>
        <taxon>Bacteria</taxon>
        <taxon>Bacillati</taxon>
        <taxon>Bacillota</taxon>
        <taxon>Clostridia</taxon>
        <taxon>Eubacteriales</taxon>
        <taxon>Clostridiaceae</taxon>
        <taxon>Clostridium</taxon>
    </lineage>
</organism>
<name>A0A1M5WWH8_9CLOT</name>
<reference evidence="3 4" key="1">
    <citation type="submission" date="2016-11" db="EMBL/GenBank/DDBJ databases">
        <authorList>
            <person name="Jaros S."/>
            <person name="Januszkiewicz K."/>
            <person name="Wedrychowicz H."/>
        </authorList>
    </citation>
    <scope>NUCLEOTIDE SEQUENCE [LARGE SCALE GENOMIC DNA]</scope>
    <source>
        <strain evidence="3 4">DSM 3089</strain>
    </source>
</reference>
<accession>A0A1M5WWH8</accession>
<evidence type="ECO:0000256" key="2">
    <source>
        <dbReference type="ARBA" id="ARBA00023121"/>
    </source>
</evidence>
<dbReference type="InterPro" id="IPR003797">
    <property type="entry name" value="DegV"/>
</dbReference>
<gene>
    <name evidence="3" type="ORF">SAMN02745196_01924</name>
</gene>
<dbReference type="EMBL" id="FQXP01000006">
    <property type="protein sequence ID" value="SHH91947.1"/>
    <property type="molecule type" value="Genomic_DNA"/>
</dbReference>